<proteinExistence type="inferred from homology"/>
<comment type="caution">
    <text evidence="2">The sequence shown here is derived from an EMBL/GenBank/DDBJ whole genome shotgun (WGS) entry which is preliminary data.</text>
</comment>
<dbReference type="RefSeq" id="WP_170112068.1">
    <property type="nucleotide sequence ID" value="NZ_JBFBCA010000010.1"/>
</dbReference>
<gene>
    <name evidence="2" type="ORF">ATK86_2143</name>
</gene>
<dbReference type="AlphaFoldDB" id="A0A2N3V845"/>
<accession>A0A2N3V845</accession>
<dbReference type="Gene3D" id="1.10.287.1060">
    <property type="entry name" value="ESAT-6-like"/>
    <property type="match status" value="1"/>
</dbReference>
<name>A0A2N3V845_9NOCA</name>
<dbReference type="SUPFAM" id="SSF140453">
    <property type="entry name" value="EsxAB dimer-like"/>
    <property type="match status" value="1"/>
</dbReference>
<protein>
    <recommendedName>
        <fullName evidence="1">ESAT-6-like protein</fullName>
    </recommendedName>
</protein>
<dbReference type="InterPro" id="IPR010310">
    <property type="entry name" value="T7SS_ESAT-6-like"/>
</dbReference>
<keyword evidence="3" id="KW-1185">Reference proteome</keyword>
<dbReference type="NCBIfam" id="TIGR03930">
    <property type="entry name" value="WXG100_ESAT6"/>
    <property type="match status" value="1"/>
</dbReference>
<comment type="similarity">
    <text evidence="1">Belongs to the WXG100 family.</text>
</comment>
<dbReference type="Pfam" id="PF06013">
    <property type="entry name" value="WXG100"/>
    <property type="match status" value="1"/>
</dbReference>
<dbReference type="Proteomes" id="UP000233766">
    <property type="component" value="Unassembled WGS sequence"/>
</dbReference>
<dbReference type="EMBL" id="PJMW01000002">
    <property type="protein sequence ID" value="PKV77790.1"/>
    <property type="molecule type" value="Genomic_DNA"/>
</dbReference>
<dbReference type="InterPro" id="IPR036689">
    <property type="entry name" value="ESAT-6-like_sf"/>
</dbReference>
<evidence type="ECO:0000256" key="1">
    <source>
        <dbReference type="RuleBase" id="RU362001"/>
    </source>
</evidence>
<sequence>MAVKASVDAEAVKTFAQGCEDKHARLVQEIVKLKNLEDRLTASWSGEAKMAFDSFMERYYFQADKLNDKLLQTVENLATTSGRFSNADQVFKESVTTHANSLDLPAI</sequence>
<evidence type="ECO:0000313" key="2">
    <source>
        <dbReference type="EMBL" id="PKV77790.1"/>
    </source>
</evidence>
<organism evidence="2 3">
    <name type="scientific">Nocardia fluminea</name>
    <dbReference type="NCBI Taxonomy" id="134984"/>
    <lineage>
        <taxon>Bacteria</taxon>
        <taxon>Bacillati</taxon>
        <taxon>Actinomycetota</taxon>
        <taxon>Actinomycetes</taxon>
        <taxon>Mycobacteriales</taxon>
        <taxon>Nocardiaceae</taxon>
        <taxon>Nocardia</taxon>
    </lineage>
</organism>
<reference evidence="2 3" key="1">
    <citation type="submission" date="2017-12" db="EMBL/GenBank/DDBJ databases">
        <title>Sequencing the genomes of 1000 Actinobacteria strains.</title>
        <authorList>
            <person name="Klenk H.-P."/>
        </authorList>
    </citation>
    <scope>NUCLEOTIDE SEQUENCE [LARGE SCALE GENOMIC DNA]</scope>
    <source>
        <strain evidence="2 3">DSM 44489</strain>
    </source>
</reference>
<evidence type="ECO:0000313" key="3">
    <source>
        <dbReference type="Proteomes" id="UP000233766"/>
    </source>
</evidence>